<protein>
    <submittedName>
        <fullName evidence="2">Putative lipoprotein</fullName>
    </submittedName>
</protein>
<comment type="caution">
    <text evidence="2">The sequence shown here is derived from an EMBL/GenBank/DDBJ whole genome shotgun (WGS) entry which is preliminary data.</text>
</comment>
<dbReference type="AlphaFoldDB" id="M6ZLS8"/>
<keyword evidence="1" id="KW-1133">Transmembrane helix</keyword>
<reference evidence="2 3" key="1">
    <citation type="submission" date="2013-01" db="EMBL/GenBank/DDBJ databases">
        <authorList>
            <person name="Harkins D.M."/>
            <person name="Durkin A.S."/>
            <person name="Brinkac L.M."/>
            <person name="Haft D.H."/>
            <person name="Selengut J.D."/>
            <person name="Sanka R."/>
            <person name="DePew J."/>
            <person name="Purushe J."/>
            <person name="Picardeau M."/>
            <person name="Werts C."/>
            <person name="Goarant C."/>
            <person name="Vinetz J.M."/>
            <person name="Sutton G.G."/>
            <person name="Nierman W.C."/>
            <person name="Fouts D.E."/>
        </authorList>
    </citation>
    <scope>NUCLEOTIDE SEQUENCE [LARGE SCALE GENOMIC DNA]</scope>
    <source>
        <strain evidence="2 3">200701872</strain>
    </source>
</reference>
<feature type="transmembrane region" description="Helical" evidence="1">
    <location>
        <begin position="12"/>
        <end position="38"/>
    </location>
</feature>
<keyword evidence="1" id="KW-0472">Membrane</keyword>
<sequence length="42" mass="5134">MKTKCRFKLHSILGIVSILLLSCKNFFLYSIFRILYFFRIFL</sequence>
<name>M6ZLS8_LEPIR</name>
<evidence type="ECO:0000256" key="1">
    <source>
        <dbReference type="SAM" id="Phobius"/>
    </source>
</evidence>
<dbReference type="PROSITE" id="PS51257">
    <property type="entry name" value="PROKAR_LIPOPROTEIN"/>
    <property type="match status" value="1"/>
</dbReference>
<evidence type="ECO:0000313" key="3">
    <source>
        <dbReference type="Proteomes" id="UP000012117"/>
    </source>
</evidence>
<gene>
    <name evidence="2" type="ORF">LEP1GSC124_3751</name>
</gene>
<keyword evidence="2" id="KW-0449">Lipoprotein</keyword>
<dbReference type="Proteomes" id="UP000012117">
    <property type="component" value="Unassembled WGS sequence"/>
</dbReference>
<organism evidence="2 3">
    <name type="scientific">Leptospira interrogans serovar Pyrogenes str. 200701872</name>
    <dbReference type="NCBI Taxonomy" id="1193029"/>
    <lineage>
        <taxon>Bacteria</taxon>
        <taxon>Pseudomonadati</taxon>
        <taxon>Spirochaetota</taxon>
        <taxon>Spirochaetia</taxon>
        <taxon>Leptospirales</taxon>
        <taxon>Leptospiraceae</taxon>
        <taxon>Leptospira</taxon>
    </lineage>
</organism>
<proteinExistence type="predicted"/>
<dbReference type="EMBL" id="AKWN02000462">
    <property type="protein sequence ID" value="EMP05127.1"/>
    <property type="molecule type" value="Genomic_DNA"/>
</dbReference>
<accession>M6ZLS8</accession>
<keyword evidence="1" id="KW-0812">Transmembrane</keyword>
<evidence type="ECO:0000313" key="2">
    <source>
        <dbReference type="EMBL" id="EMP05127.1"/>
    </source>
</evidence>
<dbReference type="BioCyc" id="LINT1193029:G11R4-3622-MONOMER"/>